<evidence type="ECO:0000259" key="1">
    <source>
        <dbReference type="Pfam" id="PF22936"/>
    </source>
</evidence>
<accession>A0AAP0F946</accession>
<organism evidence="2 3">
    <name type="scientific">Stephania japonica</name>
    <dbReference type="NCBI Taxonomy" id="461633"/>
    <lineage>
        <taxon>Eukaryota</taxon>
        <taxon>Viridiplantae</taxon>
        <taxon>Streptophyta</taxon>
        <taxon>Embryophyta</taxon>
        <taxon>Tracheophyta</taxon>
        <taxon>Spermatophyta</taxon>
        <taxon>Magnoliopsida</taxon>
        <taxon>Ranunculales</taxon>
        <taxon>Menispermaceae</taxon>
        <taxon>Menispermoideae</taxon>
        <taxon>Cissampelideae</taxon>
        <taxon>Stephania</taxon>
    </lineage>
</organism>
<dbReference type="EMBL" id="JBBNAE010000008">
    <property type="protein sequence ID" value="KAK9102894.1"/>
    <property type="molecule type" value="Genomic_DNA"/>
</dbReference>
<reference evidence="2 3" key="1">
    <citation type="submission" date="2024-01" db="EMBL/GenBank/DDBJ databases">
        <title>Genome assemblies of Stephania.</title>
        <authorList>
            <person name="Yang L."/>
        </authorList>
    </citation>
    <scope>NUCLEOTIDE SEQUENCE [LARGE SCALE GENOMIC DNA]</scope>
    <source>
        <strain evidence="2">QJT</strain>
        <tissue evidence="2">Leaf</tissue>
    </source>
</reference>
<proteinExistence type="predicted"/>
<comment type="caution">
    <text evidence="2">The sequence shown here is derived from an EMBL/GenBank/DDBJ whole genome shotgun (WGS) entry which is preliminary data.</text>
</comment>
<keyword evidence="3" id="KW-1185">Reference proteome</keyword>
<dbReference type="Pfam" id="PF22936">
    <property type="entry name" value="Pol_BBD"/>
    <property type="match status" value="1"/>
</dbReference>
<evidence type="ECO:0000313" key="2">
    <source>
        <dbReference type="EMBL" id="KAK9102894.1"/>
    </source>
</evidence>
<protein>
    <recommendedName>
        <fullName evidence="1">Retrovirus-related Pol polyprotein from transposon TNT 1-94-like beta-barrel domain-containing protein</fullName>
    </recommendedName>
</protein>
<dbReference type="AlphaFoldDB" id="A0AAP0F946"/>
<dbReference type="Proteomes" id="UP001417504">
    <property type="component" value="Unassembled WGS sequence"/>
</dbReference>
<feature type="domain" description="Retrovirus-related Pol polyprotein from transposon TNT 1-94-like beta-barrel" evidence="1">
    <location>
        <begin position="35"/>
        <end position="108"/>
    </location>
</feature>
<sequence>MLKSNSGSSGTPNVFLAQTGNDLNALCCASLTGPWIVDSGASDHMTSSSNLFHTYVPCSSHEKIRIADGSYTLIAGKGTINLSKTLTLKSVHVPKLACNLLFFSKLSKDSNCLASFCDSYCVFQDWNLGRKIGSARMIDGLYHFEDAAFKNEKPHGLSSISDRGRSLERLGNRTIREGNQELRYSRQC</sequence>
<gene>
    <name evidence="2" type="ORF">Sjap_020148</name>
</gene>
<name>A0AAP0F946_9MAGN</name>
<evidence type="ECO:0000313" key="3">
    <source>
        <dbReference type="Proteomes" id="UP001417504"/>
    </source>
</evidence>
<dbReference type="InterPro" id="IPR054722">
    <property type="entry name" value="PolX-like_BBD"/>
</dbReference>